<feature type="region of interest" description="Disordered" evidence="4">
    <location>
        <begin position="1"/>
        <end position="21"/>
    </location>
</feature>
<dbReference type="SMART" id="SM00906">
    <property type="entry name" value="Fungal_trans"/>
    <property type="match status" value="1"/>
</dbReference>
<keyword evidence="7" id="KW-1185">Reference proteome</keyword>
<protein>
    <recommendedName>
        <fullName evidence="5">Xylanolytic transcriptional activator regulatory domain-containing protein</fullName>
    </recommendedName>
</protein>
<feature type="coiled-coil region" evidence="3">
    <location>
        <begin position="81"/>
        <end position="108"/>
    </location>
</feature>
<feature type="compositionally biased region" description="Basic and acidic residues" evidence="4">
    <location>
        <begin position="1"/>
        <end position="11"/>
    </location>
</feature>
<accession>A0ABR3A1G9</accession>
<proteinExistence type="predicted"/>
<reference evidence="6 7" key="1">
    <citation type="submission" date="2024-05" db="EMBL/GenBank/DDBJ databases">
        <title>A draft genome resource for the thread blight pathogen Marasmius tenuissimus strain MS-2.</title>
        <authorList>
            <person name="Yulfo-Soto G.E."/>
            <person name="Baruah I.K."/>
            <person name="Amoako-Attah I."/>
            <person name="Bukari Y."/>
            <person name="Meinhardt L.W."/>
            <person name="Bailey B.A."/>
            <person name="Cohen S.P."/>
        </authorList>
    </citation>
    <scope>NUCLEOTIDE SEQUENCE [LARGE SCALE GENOMIC DNA]</scope>
    <source>
        <strain evidence="6 7">MS-2</strain>
    </source>
</reference>
<sequence length="850" mass="94809">MTSAGELKKSADAGSTRKPGLSCAECRRSKLKCDRPTELFHVKPVYGEQDDEQAGFMASDTRVDEGALNATKGNKVLAAHAQKLAEQVKTLSARVRELEAALAETSNGNPSRHLMNDPRSNSTTEIDALYEKGFQVVTESMGSLSIGSGGQANYHGESAATELEGELADATDHPERLTLPYELLELMNAFPFGIKTSAHTKTLFAPFLPSRSRAEYIAGLYYKYAAWMYDPITRSELESDILDHIYLNTDYNINVEGIHSHRLSAFFMILGAGIMYDPSPDSQSVAKRYYALAKAALSFDPITKDVSCATIQSLLVMFRYHYNMDRRSNEVRWLIIGVCSRVALKIGLHRDSSGWGLDPEEQQRRRRLFWELYMNDTWTSIVNGRPPSMMIQHTDCQFPEDLEPLVRPTGETEMGWHAWKSRYAASCLSISVQHIFITKKLPYTALLDLDKKIRMFPVPTHLQAPLSAADTRRSWSTDSGRAMQQYCVLCERESNLLYLHRSFFAQALKEDPANPLGHRYASSLVATHRSACRLISSLKCLYPNHSEMAQTSWFFWSGVFSSCIVLGALVVESPGCSLSASAFAEFEGALPFFVEGSKICRPPNTSDILETLFQRAQDSYSAFLRGNGQTTERFPSNTMVSENPDVFEVLGGRPSVITRSTSNSPKSSASSHTAPLPMQTDCVGSPYSAERDMMDYYDNLALGGAPQEQQPGPSAHYPHPRSTSANHSGQGHGQVEAYSQSHTPYPMQYHAQNQQGPNGANVGVHVYEAQIAPEQYYAQHPGMQRNHEGYSMHSHHEQRQQQPPGSSPYRPHAPYAQQQQQTLEGPAPLPQTQHDIWRNFAREFVGIETL</sequence>
<feature type="region of interest" description="Disordered" evidence="4">
    <location>
        <begin position="655"/>
        <end position="685"/>
    </location>
</feature>
<keyword evidence="3" id="KW-0175">Coiled coil</keyword>
<evidence type="ECO:0000256" key="3">
    <source>
        <dbReference type="SAM" id="Coils"/>
    </source>
</evidence>
<dbReference type="EMBL" id="JBBXMP010000028">
    <property type="protein sequence ID" value="KAL0067154.1"/>
    <property type="molecule type" value="Genomic_DNA"/>
</dbReference>
<feature type="domain" description="Xylanolytic transcriptional activator regulatory" evidence="5">
    <location>
        <begin position="332"/>
        <end position="405"/>
    </location>
</feature>
<gene>
    <name evidence="6" type="ORF">AAF712_005724</name>
</gene>
<organism evidence="6 7">
    <name type="scientific">Marasmius tenuissimus</name>
    <dbReference type="NCBI Taxonomy" id="585030"/>
    <lineage>
        <taxon>Eukaryota</taxon>
        <taxon>Fungi</taxon>
        <taxon>Dikarya</taxon>
        <taxon>Basidiomycota</taxon>
        <taxon>Agaricomycotina</taxon>
        <taxon>Agaricomycetes</taxon>
        <taxon>Agaricomycetidae</taxon>
        <taxon>Agaricales</taxon>
        <taxon>Marasmiineae</taxon>
        <taxon>Marasmiaceae</taxon>
        <taxon>Marasmius</taxon>
    </lineage>
</organism>
<evidence type="ECO:0000259" key="5">
    <source>
        <dbReference type="SMART" id="SM00906"/>
    </source>
</evidence>
<comment type="subcellular location">
    <subcellularLocation>
        <location evidence="1">Nucleus</location>
    </subcellularLocation>
</comment>
<dbReference type="CDD" id="cd12148">
    <property type="entry name" value="fungal_TF_MHR"/>
    <property type="match status" value="1"/>
</dbReference>
<dbReference type="PANTHER" id="PTHR31001:SF56">
    <property type="entry name" value="ZN(2)-C6 FUNGAL-TYPE DOMAIN-CONTAINING PROTEIN"/>
    <property type="match status" value="1"/>
</dbReference>
<comment type="caution">
    <text evidence="6">The sequence shown here is derived from an EMBL/GenBank/DDBJ whole genome shotgun (WGS) entry which is preliminary data.</text>
</comment>
<evidence type="ECO:0000256" key="2">
    <source>
        <dbReference type="ARBA" id="ARBA00023242"/>
    </source>
</evidence>
<feature type="region of interest" description="Disordered" evidence="4">
    <location>
        <begin position="784"/>
        <end position="831"/>
    </location>
</feature>
<dbReference type="InterPro" id="IPR007219">
    <property type="entry name" value="XnlR_reg_dom"/>
</dbReference>
<feature type="compositionally biased region" description="Basic and acidic residues" evidence="4">
    <location>
        <begin position="785"/>
        <end position="799"/>
    </location>
</feature>
<evidence type="ECO:0000256" key="1">
    <source>
        <dbReference type="ARBA" id="ARBA00004123"/>
    </source>
</evidence>
<evidence type="ECO:0000313" key="7">
    <source>
        <dbReference type="Proteomes" id="UP001437256"/>
    </source>
</evidence>
<dbReference type="Pfam" id="PF04082">
    <property type="entry name" value="Fungal_trans"/>
    <property type="match status" value="1"/>
</dbReference>
<feature type="compositionally biased region" description="Low complexity" evidence="4">
    <location>
        <begin position="660"/>
        <end position="671"/>
    </location>
</feature>
<keyword evidence="2" id="KW-0539">Nucleus</keyword>
<dbReference type="Proteomes" id="UP001437256">
    <property type="component" value="Unassembled WGS sequence"/>
</dbReference>
<dbReference type="InterPro" id="IPR050613">
    <property type="entry name" value="Sec_Metabolite_Reg"/>
</dbReference>
<evidence type="ECO:0000313" key="6">
    <source>
        <dbReference type="EMBL" id="KAL0067154.1"/>
    </source>
</evidence>
<evidence type="ECO:0000256" key="4">
    <source>
        <dbReference type="SAM" id="MobiDB-lite"/>
    </source>
</evidence>
<feature type="region of interest" description="Disordered" evidence="4">
    <location>
        <begin position="702"/>
        <end position="736"/>
    </location>
</feature>
<dbReference type="PANTHER" id="PTHR31001">
    <property type="entry name" value="UNCHARACTERIZED TRANSCRIPTIONAL REGULATORY PROTEIN"/>
    <property type="match status" value="1"/>
</dbReference>
<name>A0ABR3A1G9_9AGAR</name>